<evidence type="ECO:0000256" key="3">
    <source>
        <dbReference type="ARBA" id="ARBA00022475"/>
    </source>
</evidence>
<evidence type="ECO:0000313" key="11">
    <source>
        <dbReference type="EMBL" id="GAG47593.1"/>
    </source>
</evidence>
<sequence length="219" mass="23870">IFYTQFFVVGVIFGSIIALGAIGLTLIYGIMKFAHFAHGDLMMLAAYLAFFALTGRIVGERTEVDLGWSLDRLPGATTELGPLSFGYGLLLAMLVALIATVALFIVLDHLIYRRLRRRGSGIVIFAMASLGIAITARSVILMLWGAEPRFYVGGIHPAHEFPFGILLKADQIFIFATVAVAATLTYLLLFRTRIGKAMRATSDNPELARVSGIDTDQVI</sequence>
<feature type="non-terminal residue" evidence="11">
    <location>
        <position position="219"/>
    </location>
</feature>
<gene>
    <name evidence="11" type="ORF">S01H1_80424</name>
</gene>
<dbReference type="GO" id="GO:0042941">
    <property type="term" value="P:D-alanine transmembrane transport"/>
    <property type="evidence" value="ECO:0007669"/>
    <property type="project" value="TreeGrafter"/>
</dbReference>
<keyword evidence="2" id="KW-0813">Transport</keyword>
<evidence type="ECO:0000256" key="7">
    <source>
        <dbReference type="ARBA" id="ARBA00022989"/>
    </source>
</evidence>
<comment type="similarity">
    <text evidence="9">Belongs to the binding-protein-dependent transport system permease family. LivHM subfamily.</text>
</comment>
<keyword evidence="4" id="KW-0997">Cell inner membrane</keyword>
<keyword evidence="5 10" id="KW-0812">Transmembrane</keyword>
<feature type="transmembrane region" description="Helical" evidence="10">
    <location>
        <begin position="6"/>
        <end position="29"/>
    </location>
</feature>
<name>X0YG41_9ZZZZ</name>
<dbReference type="GO" id="GO:0015188">
    <property type="term" value="F:L-isoleucine transmembrane transporter activity"/>
    <property type="evidence" value="ECO:0007669"/>
    <property type="project" value="TreeGrafter"/>
</dbReference>
<feature type="non-terminal residue" evidence="11">
    <location>
        <position position="1"/>
    </location>
</feature>
<dbReference type="PANTHER" id="PTHR11795:SF371">
    <property type="entry name" value="HIGH-AFFINITY BRANCHED-CHAIN AMINO ACID TRANSPORT SYSTEM PERMEASE PROTEIN LIVH"/>
    <property type="match status" value="1"/>
</dbReference>
<dbReference type="GO" id="GO:0015190">
    <property type="term" value="F:L-leucine transmembrane transporter activity"/>
    <property type="evidence" value="ECO:0007669"/>
    <property type="project" value="TreeGrafter"/>
</dbReference>
<dbReference type="GO" id="GO:1903806">
    <property type="term" value="P:L-isoleucine import across plasma membrane"/>
    <property type="evidence" value="ECO:0007669"/>
    <property type="project" value="TreeGrafter"/>
</dbReference>
<keyword evidence="8 10" id="KW-0472">Membrane</keyword>
<dbReference type="Pfam" id="PF02653">
    <property type="entry name" value="BPD_transp_2"/>
    <property type="match status" value="1"/>
</dbReference>
<feature type="transmembrane region" description="Helical" evidence="10">
    <location>
        <begin position="85"/>
        <end position="107"/>
    </location>
</feature>
<protein>
    <recommendedName>
        <fullName evidence="12">Branched-chain amino acid ABC transporter permease</fullName>
    </recommendedName>
</protein>
<keyword evidence="3" id="KW-1003">Cell membrane</keyword>
<evidence type="ECO:0000256" key="5">
    <source>
        <dbReference type="ARBA" id="ARBA00022692"/>
    </source>
</evidence>
<evidence type="ECO:0000256" key="1">
    <source>
        <dbReference type="ARBA" id="ARBA00004651"/>
    </source>
</evidence>
<dbReference type="PANTHER" id="PTHR11795">
    <property type="entry name" value="BRANCHED-CHAIN AMINO ACID TRANSPORT SYSTEM PERMEASE PROTEIN LIVH"/>
    <property type="match status" value="1"/>
</dbReference>
<dbReference type="AlphaFoldDB" id="X0YG41"/>
<dbReference type="InterPro" id="IPR001851">
    <property type="entry name" value="ABC_transp_permease"/>
</dbReference>
<evidence type="ECO:0000256" key="9">
    <source>
        <dbReference type="ARBA" id="ARBA00037998"/>
    </source>
</evidence>
<keyword evidence="7 10" id="KW-1133">Transmembrane helix</keyword>
<feature type="transmembrane region" description="Helical" evidence="10">
    <location>
        <begin position="172"/>
        <end position="190"/>
    </location>
</feature>
<evidence type="ECO:0000256" key="6">
    <source>
        <dbReference type="ARBA" id="ARBA00022970"/>
    </source>
</evidence>
<dbReference type="GO" id="GO:0015192">
    <property type="term" value="F:L-phenylalanine transmembrane transporter activity"/>
    <property type="evidence" value="ECO:0007669"/>
    <property type="project" value="TreeGrafter"/>
</dbReference>
<feature type="transmembrane region" description="Helical" evidence="10">
    <location>
        <begin position="119"/>
        <end position="144"/>
    </location>
</feature>
<evidence type="ECO:0000256" key="4">
    <source>
        <dbReference type="ARBA" id="ARBA00022519"/>
    </source>
</evidence>
<reference evidence="11" key="1">
    <citation type="journal article" date="2014" name="Front. Microbiol.">
        <title>High frequency of phylogenetically diverse reductive dehalogenase-homologous genes in deep subseafloor sedimentary metagenomes.</title>
        <authorList>
            <person name="Kawai M."/>
            <person name="Futagami T."/>
            <person name="Toyoda A."/>
            <person name="Takaki Y."/>
            <person name="Nishi S."/>
            <person name="Hori S."/>
            <person name="Arai W."/>
            <person name="Tsubouchi T."/>
            <person name="Morono Y."/>
            <person name="Uchiyama I."/>
            <person name="Ito T."/>
            <person name="Fujiyama A."/>
            <person name="Inagaki F."/>
            <person name="Takami H."/>
        </authorList>
    </citation>
    <scope>NUCLEOTIDE SEQUENCE</scope>
    <source>
        <strain evidence="11">Expedition CK06-06</strain>
    </source>
</reference>
<comment type="subcellular location">
    <subcellularLocation>
        <location evidence="1">Cell membrane</location>
        <topology evidence="1">Multi-pass membrane protein</topology>
    </subcellularLocation>
</comment>
<evidence type="ECO:0000256" key="8">
    <source>
        <dbReference type="ARBA" id="ARBA00023136"/>
    </source>
</evidence>
<dbReference type="GO" id="GO:0005304">
    <property type="term" value="F:L-valine transmembrane transporter activity"/>
    <property type="evidence" value="ECO:0007669"/>
    <property type="project" value="TreeGrafter"/>
</dbReference>
<dbReference type="GO" id="GO:0005886">
    <property type="term" value="C:plasma membrane"/>
    <property type="evidence" value="ECO:0007669"/>
    <property type="project" value="UniProtKB-SubCell"/>
</dbReference>
<dbReference type="GO" id="GO:0015808">
    <property type="term" value="P:L-alanine transport"/>
    <property type="evidence" value="ECO:0007669"/>
    <property type="project" value="TreeGrafter"/>
</dbReference>
<dbReference type="EMBL" id="BARS01054309">
    <property type="protein sequence ID" value="GAG47593.1"/>
    <property type="molecule type" value="Genomic_DNA"/>
</dbReference>
<comment type="caution">
    <text evidence="11">The sequence shown here is derived from an EMBL/GenBank/DDBJ whole genome shotgun (WGS) entry which is preliminary data.</text>
</comment>
<evidence type="ECO:0000256" key="10">
    <source>
        <dbReference type="SAM" id="Phobius"/>
    </source>
</evidence>
<evidence type="ECO:0008006" key="12">
    <source>
        <dbReference type="Google" id="ProtNLM"/>
    </source>
</evidence>
<organism evidence="11">
    <name type="scientific">marine sediment metagenome</name>
    <dbReference type="NCBI Taxonomy" id="412755"/>
    <lineage>
        <taxon>unclassified sequences</taxon>
        <taxon>metagenomes</taxon>
        <taxon>ecological metagenomes</taxon>
    </lineage>
</organism>
<dbReference type="InterPro" id="IPR052157">
    <property type="entry name" value="BCAA_transport_permease"/>
</dbReference>
<proteinExistence type="inferred from homology"/>
<evidence type="ECO:0000256" key="2">
    <source>
        <dbReference type="ARBA" id="ARBA00022448"/>
    </source>
</evidence>
<keyword evidence="6" id="KW-0029">Amino-acid transport</keyword>
<dbReference type="CDD" id="cd06582">
    <property type="entry name" value="TM_PBP1_LivH_like"/>
    <property type="match status" value="1"/>
</dbReference>
<accession>X0YG41</accession>